<reference evidence="2" key="2">
    <citation type="submission" date="2024-06" db="EMBL/GenBank/DDBJ databases">
        <authorList>
            <person name="Deng Y."/>
        </authorList>
    </citation>
    <scope>NUCLEOTIDE SEQUENCE</scope>
    <source>
        <strain evidence="2">TCYB15</strain>
        <plasmid evidence="2">pZYJ04</plasmid>
    </source>
</reference>
<evidence type="ECO:0008006" key="3">
    <source>
        <dbReference type="Google" id="ProtNLM"/>
    </source>
</evidence>
<name>A0AAU8C871_9RHOB</name>
<keyword evidence="1" id="KW-0812">Transmembrane</keyword>
<feature type="transmembrane region" description="Helical" evidence="1">
    <location>
        <begin position="61"/>
        <end position="81"/>
    </location>
</feature>
<sequence>MAMISAILGICLLLVVTADVVMSTLGVGANGPLAPRVARGTFCLICCLPKQNWVHRVCGPLVVVSIGAAWIILMCLSWTLILSGQAGSVVSQSSGAPAGLLEKAIYAGHLLSTLGGGTYESSGALWGVVATLIGVSGMVVLTLSVSFVYSTTQAVSTGRAILALSDVHPPGTAQFSQILLPQLATLVAQIKAIPYALYFSTVREERRLPQKLAQLRAHPEMSAQDRRNLDILLRELPGLEHVPQDQFDETFADWAKGYTLRPEEG</sequence>
<gene>
    <name evidence="2" type="ORF">ABM428_17655</name>
</gene>
<evidence type="ECO:0000256" key="1">
    <source>
        <dbReference type="SAM" id="Phobius"/>
    </source>
</evidence>
<keyword evidence="2" id="KW-0614">Plasmid</keyword>
<feature type="transmembrane region" description="Helical" evidence="1">
    <location>
        <begin position="124"/>
        <end position="149"/>
    </location>
</feature>
<organism evidence="2">
    <name type="scientific">Sulfitobacter sp. TCYB15</name>
    <dbReference type="NCBI Taxonomy" id="3229275"/>
    <lineage>
        <taxon>Bacteria</taxon>
        <taxon>Pseudomonadati</taxon>
        <taxon>Pseudomonadota</taxon>
        <taxon>Alphaproteobacteria</taxon>
        <taxon>Rhodobacterales</taxon>
        <taxon>Roseobacteraceae</taxon>
        <taxon>Sulfitobacter</taxon>
    </lineage>
</organism>
<keyword evidence="1" id="KW-1133">Transmembrane helix</keyword>
<keyword evidence="1" id="KW-0472">Membrane</keyword>
<dbReference type="KEGG" id="suly:ABM428_17655"/>
<reference evidence="2" key="1">
    <citation type="journal article" date="2020" name="Int. J. Syst. Evol. Microbiol.">
        <title>Notification of changes in taxonomic opinion previously published outside the IJSEM.</title>
        <authorList>
            <person name="Oren A."/>
            <person name="Garrity G."/>
        </authorList>
    </citation>
    <scope>NUCLEOTIDE SEQUENCE</scope>
    <source>
        <strain evidence="2">TCYB15</strain>
    </source>
</reference>
<protein>
    <recommendedName>
        <fullName evidence="3">Ion channel</fullName>
    </recommendedName>
</protein>
<dbReference type="EMBL" id="CP159197">
    <property type="protein sequence ID" value="XCF12280.1"/>
    <property type="molecule type" value="Genomic_DNA"/>
</dbReference>
<evidence type="ECO:0000313" key="2">
    <source>
        <dbReference type="EMBL" id="XCF12280.1"/>
    </source>
</evidence>
<proteinExistence type="predicted"/>
<accession>A0AAU8C871</accession>
<geneLocation type="plasmid" evidence="2">
    <name>pZYJ04</name>
</geneLocation>
<dbReference type="AlphaFoldDB" id="A0AAU8C871"/>
<dbReference type="RefSeq" id="WP_353628692.1">
    <property type="nucleotide sequence ID" value="NZ_CP159197.1"/>
</dbReference>